<comment type="pathway">
    <text evidence="3 8">Glycan biosynthesis; glycogen biosynthesis.</text>
</comment>
<dbReference type="EC" id="2.4.1.21" evidence="8"/>
<name>A0ABS5SDD9_9BACT</name>
<comment type="similarity">
    <text evidence="4 8">Belongs to the glycosyltransferase 1 family. Bacterial/plant glycogen synthase subfamily.</text>
</comment>
<dbReference type="NCBIfam" id="NF001899">
    <property type="entry name" value="PRK00654.1-2"/>
    <property type="match status" value="1"/>
</dbReference>
<dbReference type="Pfam" id="PF00534">
    <property type="entry name" value="Glycos_transf_1"/>
    <property type="match status" value="1"/>
</dbReference>
<feature type="binding site" evidence="8">
    <location>
        <position position="15"/>
    </location>
    <ligand>
        <name>ADP-alpha-D-glucose</name>
        <dbReference type="ChEBI" id="CHEBI:57498"/>
    </ligand>
</feature>
<keyword evidence="6 8" id="KW-0808">Transferase</keyword>
<organism evidence="11 12">
    <name type="scientific">Geomobilimonas luticola</name>
    <dbReference type="NCBI Taxonomy" id="1114878"/>
    <lineage>
        <taxon>Bacteria</taxon>
        <taxon>Pseudomonadati</taxon>
        <taxon>Thermodesulfobacteriota</taxon>
        <taxon>Desulfuromonadia</taxon>
        <taxon>Geobacterales</taxon>
        <taxon>Geobacteraceae</taxon>
        <taxon>Geomobilimonas</taxon>
    </lineage>
</organism>
<accession>A0ABS5SDD9</accession>
<dbReference type="Proteomes" id="UP000756860">
    <property type="component" value="Unassembled WGS sequence"/>
</dbReference>
<keyword evidence="5 8" id="KW-0328">Glycosyltransferase</keyword>
<dbReference type="InterPro" id="IPR013534">
    <property type="entry name" value="Starch_synth_cat_dom"/>
</dbReference>
<feature type="domain" description="Starch synthase catalytic" evidence="10">
    <location>
        <begin position="2"/>
        <end position="240"/>
    </location>
</feature>
<dbReference type="SUPFAM" id="SSF53756">
    <property type="entry name" value="UDP-Glycosyltransferase/glycogen phosphorylase"/>
    <property type="match status" value="1"/>
</dbReference>
<dbReference type="Pfam" id="PF08323">
    <property type="entry name" value="Glyco_transf_5"/>
    <property type="match status" value="1"/>
</dbReference>
<dbReference type="RefSeq" id="WP_214175394.1">
    <property type="nucleotide sequence ID" value="NZ_JAHCVK010000003.1"/>
</dbReference>
<evidence type="ECO:0000256" key="6">
    <source>
        <dbReference type="ARBA" id="ARBA00022679"/>
    </source>
</evidence>
<evidence type="ECO:0000256" key="7">
    <source>
        <dbReference type="ARBA" id="ARBA00023056"/>
    </source>
</evidence>
<comment type="caution">
    <text evidence="11">The sequence shown here is derived from an EMBL/GenBank/DDBJ whole genome shotgun (WGS) entry which is preliminary data.</text>
</comment>
<feature type="domain" description="Glycosyl transferase family 1" evidence="9">
    <location>
        <begin position="297"/>
        <end position="454"/>
    </location>
</feature>
<proteinExistence type="inferred from homology"/>
<dbReference type="InterPro" id="IPR001296">
    <property type="entry name" value="Glyco_trans_1"/>
</dbReference>
<keyword evidence="7 8" id="KW-0320">Glycogen biosynthesis</keyword>
<evidence type="ECO:0000313" key="12">
    <source>
        <dbReference type="Proteomes" id="UP000756860"/>
    </source>
</evidence>
<dbReference type="Gene3D" id="3.40.50.2000">
    <property type="entry name" value="Glycogen Phosphorylase B"/>
    <property type="match status" value="2"/>
</dbReference>
<evidence type="ECO:0000256" key="8">
    <source>
        <dbReference type="HAMAP-Rule" id="MF_00484"/>
    </source>
</evidence>
<dbReference type="HAMAP" id="MF_00484">
    <property type="entry name" value="Glycogen_synth"/>
    <property type="match status" value="1"/>
</dbReference>
<evidence type="ECO:0000256" key="5">
    <source>
        <dbReference type="ARBA" id="ARBA00022676"/>
    </source>
</evidence>
<evidence type="ECO:0000313" key="11">
    <source>
        <dbReference type="EMBL" id="MBT0653395.1"/>
    </source>
</evidence>
<evidence type="ECO:0000256" key="1">
    <source>
        <dbReference type="ARBA" id="ARBA00001478"/>
    </source>
</evidence>
<evidence type="ECO:0000256" key="4">
    <source>
        <dbReference type="ARBA" id="ARBA00010281"/>
    </source>
</evidence>
<dbReference type="GO" id="GO:0009011">
    <property type="term" value="F:alpha-1,4-glucan glucosyltransferase (ADP-glucose donor) activity"/>
    <property type="evidence" value="ECO:0007669"/>
    <property type="project" value="UniProtKB-EC"/>
</dbReference>
<dbReference type="CDD" id="cd03791">
    <property type="entry name" value="GT5_Glycogen_synthase_DULL1-like"/>
    <property type="match status" value="1"/>
</dbReference>
<evidence type="ECO:0000256" key="3">
    <source>
        <dbReference type="ARBA" id="ARBA00004964"/>
    </source>
</evidence>
<reference evidence="11 12" key="1">
    <citation type="submission" date="2021-05" db="EMBL/GenBank/DDBJ databases">
        <title>The draft genome of Geobacter luticola JCM 17780.</title>
        <authorList>
            <person name="Xu Z."/>
            <person name="Masuda Y."/>
            <person name="Itoh H."/>
            <person name="Senoo K."/>
        </authorList>
    </citation>
    <scope>NUCLEOTIDE SEQUENCE [LARGE SCALE GENOMIC DNA]</scope>
    <source>
        <strain evidence="11 12">JCM 17780</strain>
    </source>
</reference>
<dbReference type="EMBL" id="JAHCVK010000003">
    <property type="protein sequence ID" value="MBT0653395.1"/>
    <property type="molecule type" value="Genomic_DNA"/>
</dbReference>
<sequence>MKILFVASEVAPFAKTGGLADVTGSLPVALKGLGHDVRIILPLYKTVGEGPFPIHKGRKSVEIPLGGSTHKGFLRQSTSADIPVYLLENRGFFHRDHLYGTPAGDYPDNHQRFAFFCRGILDLLKRMDFRPDILHCHDWQTALVPVLLRYEHREDPFFMNTATVFTIHNLAYQGLFPKTSLAEMGLDWSYFTIDRLEFYDQVNLMKGGILAADLVTTVSPTYCNEILSVEQGCGLEGVLAERRDDLYGVLNGLDPDEWDPATDRHIFKTYTSAALAAKTANKKGLQKRLGLEEVPDIPLVGMVTRLASQKGIDLLVELLPRLAAEKVQFVLLGAGDESYHRLFADFKARGAGNISLNIGYDSACARQIYAGSDIFLMPSHYEPCGLGQLIALRYGAVPVVRKTGGLADTVFDGRDGVREPNGFSFDDFTSEALWETLQRALQAYRQRDAWKKMVRRGMNRDYSWLQSAAEYERLYRNALATKRL</sequence>
<keyword evidence="12" id="KW-1185">Reference proteome</keyword>
<dbReference type="NCBIfam" id="TIGR02095">
    <property type="entry name" value="glgA"/>
    <property type="match status" value="1"/>
</dbReference>
<dbReference type="PANTHER" id="PTHR45825:SF11">
    <property type="entry name" value="ALPHA AMYLASE DOMAIN-CONTAINING PROTEIN"/>
    <property type="match status" value="1"/>
</dbReference>
<evidence type="ECO:0000259" key="10">
    <source>
        <dbReference type="Pfam" id="PF08323"/>
    </source>
</evidence>
<gene>
    <name evidence="8 11" type="primary">glgA</name>
    <name evidence="11" type="ORF">KI810_10040</name>
</gene>
<protein>
    <recommendedName>
        <fullName evidence="8">Glycogen synthase</fullName>
        <ecNumber evidence="8">2.4.1.21</ecNumber>
    </recommendedName>
    <alternativeName>
        <fullName evidence="8">Starch [bacterial glycogen] synthase</fullName>
    </alternativeName>
</protein>
<comment type="catalytic activity">
    <reaction evidence="1 8">
        <text>[(1-&gt;4)-alpha-D-glucosyl](n) + ADP-alpha-D-glucose = [(1-&gt;4)-alpha-D-glucosyl](n+1) + ADP + H(+)</text>
        <dbReference type="Rhea" id="RHEA:18189"/>
        <dbReference type="Rhea" id="RHEA-COMP:9584"/>
        <dbReference type="Rhea" id="RHEA-COMP:9587"/>
        <dbReference type="ChEBI" id="CHEBI:15378"/>
        <dbReference type="ChEBI" id="CHEBI:15444"/>
        <dbReference type="ChEBI" id="CHEBI:57498"/>
        <dbReference type="ChEBI" id="CHEBI:456216"/>
        <dbReference type="EC" id="2.4.1.21"/>
    </reaction>
</comment>
<evidence type="ECO:0000256" key="2">
    <source>
        <dbReference type="ARBA" id="ARBA00002764"/>
    </source>
</evidence>
<dbReference type="InterPro" id="IPR011835">
    <property type="entry name" value="GS/SS"/>
</dbReference>
<dbReference type="PANTHER" id="PTHR45825">
    <property type="entry name" value="GRANULE-BOUND STARCH SYNTHASE 1, CHLOROPLASTIC/AMYLOPLASTIC"/>
    <property type="match status" value="1"/>
</dbReference>
<comment type="function">
    <text evidence="2 8">Synthesizes alpha-1,4-glucan chains using ADP-glucose.</text>
</comment>
<evidence type="ECO:0000259" key="9">
    <source>
        <dbReference type="Pfam" id="PF00534"/>
    </source>
</evidence>